<dbReference type="PROSITE" id="PS51512">
    <property type="entry name" value="DFDF"/>
    <property type="match status" value="1"/>
</dbReference>
<dbReference type="Pfam" id="PF03853">
    <property type="entry name" value="YjeF_N"/>
    <property type="match status" value="1"/>
</dbReference>
<keyword evidence="9" id="KW-1185">Reference proteome</keyword>
<dbReference type="GO" id="GO:0003729">
    <property type="term" value="F:mRNA binding"/>
    <property type="evidence" value="ECO:0007669"/>
    <property type="project" value="TreeGrafter"/>
</dbReference>
<dbReference type="GO" id="GO:0033962">
    <property type="term" value="P:P-body assembly"/>
    <property type="evidence" value="ECO:0007669"/>
    <property type="project" value="TreeGrafter"/>
</dbReference>
<dbReference type="PROSITE" id="PS51385">
    <property type="entry name" value="YJEF_N"/>
    <property type="match status" value="1"/>
</dbReference>
<evidence type="ECO:0000256" key="4">
    <source>
        <dbReference type="ARBA" id="ARBA00022490"/>
    </source>
</evidence>
<name>A0A5C5G3Y3_9BASI</name>
<comment type="subcellular location">
    <subcellularLocation>
        <location evidence="1">Cytoplasm</location>
        <location evidence="1">P-body</location>
    </subcellularLocation>
</comment>
<evidence type="ECO:0000256" key="5">
    <source>
        <dbReference type="SAM" id="MobiDB-lite"/>
    </source>
</evidence>
<evidence type="ECO:0000259" key="7">
    <source>
        <dbReference type="PROSITE" id="PS51512"/>
    </source>
</evidence>
<dbReference type="Pfam" id="PF09532">
    <property type="entry name" value="FDF"/>
    <property type="match status" value="1"/>
</dbReference>
<protein>
    <recommendedName>
        <fullName evidence="3">Enhancer of mRNA-decapping protein 3</fullName>
    </recommendedName>
</protein>
<organism evidence="8 9">
    <name type="scientific">Rhodotorula diobovata</name>
    <dbReference type="NCBI Taxonomy" id="5288"/>
    <lineage>
        <taxon>Eukaryota</taxon>
        <taxon>Fungi</taxon>
        <taxon>Dikarya</taxon>
        <taxon>Basidiomycota</taxon>
        <taxon>Pucciniomycotina</taxon>
        <taxon>Microbotryomycetes</taxon>
        <taxon>Sporidiobolales</taxon>
        <taxon>Sporidiobolaceae</taxon>
        <taxon>Rhodotorula</taxon>
    </lineage>
</organism>
<reference evidence="8 9" key="1">
    <citation type="submission" date="2019-03" db="EMBL/GenBank/DDBJ databases">
        <title>Rhodosporidium diobovatum UCD-FST 08-225 genome sequencing, assembly, and annotation.</title>
        <authorList>
            <person name="Fakankun I.U."/>
            <person name="Fristensky B."/>
            <person name="Levin D.B."/>
        </authorList>
    </citation>
    <scope>NUCLEOTIDE SEQUENCE [LARGE SCALE GENOMIC DNA]</scope>
    <source>
        <strain evidence="8 9">UCD-FST 08-225</strain>
    </source>
</reference>
<evidence type="ECO:0000256" key="1">
    <source>
        <dbReference type="ARBA" id="ARBA00004201"/>
    </source>
</evidence>
<comment type="caution">
    <text evidence="8">The sequence shown here is derived from an EMBL/GenBank/DDBJ whole genome shotgun (WGS) entry which is preliminary data.</text>
</comment>
<dbReference type="InterPro" id="IPR004443">
    <property type="entry name" value="YjeF_N_dom"/>
</dbReference>
<feature type="compositionally biased region" description="Low complexity" evidence="5">
    <location>
        <begin position="113"/>
        <end position="122"/>
    </location>
</feature>
<feature type="region of interest" description="Disordered" evidence="5">
    <location>
        <begin position="73"/>
        <end position="174"/>
    </location>
</feature>
<dbReference type="Gene3D" id="3.40.50.10260">
    <property type="entry name" value="YjeF N-terminal domain"/>
    <property type="match status" value="1"/>
</dbReference>
<keyword evidence="4" id="KW-0963">Cytoplasm</keyword>
<feature type="compositionally biased region" description="Basic residues" evidence="5">
    <location>
        <begin position="123"/>
        <end position="135"/>
    </location>
</feature>
<dbReference type="EMBL" id="SOZI01000013">
    <property type="protein sequence ID" value="TNY23286.1"/>
    <property type="molecule type" value="Genomic_DNA"/>
</dbReference>
<dbReference type="OrthoDB" id="10030313at2759"/>
<evidence type="ECO:0000259" key="6">
    <source>
        <dbReference type="PROSITE" id="PS51385"/>
    </source>
</evidence>
<dbReference type="Proteomes" id="UP000311382">
    <property type="component" value="Unassembled WGS sequence"/>
</dbReference>
<feature type="domain" description="DFDF" evidence="7">
    <location>
        <begin position="164"/>
        <end position="200"/>
    </location>
</feature>
<proteinExistence type="inferred from homology"/>
<dbReference type="GO" id="GO:0000932">
    <property type="term" value="C:P-body"/>
    <property type="evidence" value="ECO:0007669"/>
    <property type="project" value="UniProtKB-SubCell"/>
</dbReference>
<sequence length="598" mass="62577">MATAFIGLPVRIRLKGDPSSEVTGVLSALDPVAGSLTLTEARSRVGETERLEGIRILSRSQVAGLELLSVSRTDASPSPQVPRQQAQALPQRQPQPAYHAHSPLPSPVPSPSPLSGSPGPGKQKQRGHRGGRRVRALRDALESEDGDEADVSSVSNEPRRSRQEAPAQSNHLSEDFDFGAGLASFNKHEVFEQIRSNDDTDPSLRLVAHNRNPSARSHHAQTKLLPTESVLSPSELLEQRAERRDVRAMVRQQAVVREPEGEGAGGKGGERSAGERLAEVQRQMNEIAVEDGGEAGPPGTEVATRLVTRKGIEVPTVTARQWKEALSIAEIESFPTPLQRLEASSHALTTHILTSLSLPPLSPPHSRPSICLLASDGTKGLVALRAGTTLANRGCRVVALVEEGGAGGEAWRTAVRVLSSAGGRIVRDVEDLPASFDLVVDALSSADEAPSTTLTTPRLGPSTSSSSSSSASPAPGTQRSSSSATFASTAAAWARDASAAPALLSLDAPYGANPDTGAPLTSSSPPLSPTHLLSFGLPRACLLAPPLATAPAHAPAPALAVADVGFPPALWARVGVVGEAETLWGVWGVEGVVLVERR</sequence>
<dbReference type="SMART" id="SM01199">
    <property type="entry name" value="FDF"/>
    <property type="match status" value="1"/>
</dbReference>
<feature type="domain" description="YjeF N-terminal" evidence="6">
    <location>
        <begin position="319"/>
        <end position="572"/>
    </location>
</feature>
<feature type="region of interest" description="Disordered" evidence="5">
    <location>
        <begin position="447"/>
        <end position="483"/>
    </location>
</feature>
<dbReference type="SUPFAM" id="SSF64153">
    <property type="entry name" value="YjeF N-terminal domain-like"/>
    <property type="match status" value="2"/>
</dbReference>
<comment type="similarity">
    <text evidence="2">Belongs to the EDC3 family.</text>
</comment>
<accession>A0A5C5G3Y3</accession>
<dbReference type="GO" id="GO:0031087">
    <property type="term" value="P:deadenylation-independent decapping of nuclear-transcribed mRNA"/>
    <property type="evidence" value="ECO:0007669"/>
    <property type="project" value="TreeGrafter"/>
</dbReference>
<evidence type="ECO:0000256" key="2">
    <source>
        <dbReference type="ARBA" id="ARBA00006610"/>
    </source>
</evidence>
<evidence type="ECO:0000313" key="9">
    <source>
        <dbReference type="Proteomes" id="UP000311382"/>
    </source>
</evidence>
<dbReference type="AlphaFoldDB" id="A0A5C5G3Y3"/>
<feature type="compositionally biased region" description="Low complexity" evidence="5">
    <location>
        <begin position="450"/>
        <end position="483"/>
    </location>
</feature>
<gene>
    <name evidence="8" type="ORF">DMC30DRAFT_444525</name>
</gene>
<evidence type="ECO:0000256" key="3">
    <source>
        <dbReference type="ARBA" id="ARBA00015797"/>
    </source>
</evidence>
<dbReference type="InterPro" id="IPR025762">
    <property type="entry name" value="DFDF"/>
</dbReference>
<feature type="compositionally biased region" description="Low complexity" evidence="5">
    <location>
        <begin position="81"/>
        <end position="97"/>
    </location>
</feature>
<dbReference type="PANTHER" id="PTHR13612">
    <property type="entry name" value="ENHANCER OF MRNA-DECAPPING PROTEIN 3"/>
    <property type="match status" value="1"/>
</dbReference>
<dbReference type="InterPro" id="IPR036652">
    <property type="entry name" value="YjeF_N_dom_sf"/>
</dbReference>
<dbReference type="STRING" id="5288.A0A5C5G3Y3"/>
<evidence type="ECO:0000313" key="8">
    <source>
        <dbReference type="EMBL" id="TNY23286.1"/>
    </source>
</evidence>
<dbReference type="InterPro" id="IPR019050">
    <property type="entry name" value="FDF_dom"/>
</dbReference>
<dbReference type="PANTHER" id="PTHR13612:SF0">
    <property type="entry name" value="ENHANCER OF MRNA-DECAPPING PROTEIN 3"/>
    <property type="match status" value="1"/>
</dbReference>